<dbReference type="InterPro" id="IPR003768">
    <property type="entry name" value="ScpA"/>
</dbReference>
<sequence length="257" mass="28922">MEKGTFPLQVEIEGFSGPLDLLCYLVESRQFEATQIKVSDLVNIYGAYLSHSKKVSIYVVAEFLSLAAGLVLEKIMALLPGQHKTDGEESSPPEDPISEEELLGHLLRYRPYREAAFRLIEKKEEQDNLFKRAAAVEEVPSYDLGDLYSLSHLWWQLIAAHSRKEPMSNIEKQSIGNWRGIPAAVPEEIQIDRKIEELRAYLEDHSSLSLSHVLKGTSTRSVLVVTILALLEMARTGLISITQKELFGDVIISSQTR</sequence>
<dbReference type="Pfam" id="PF02616">
    <property type="entry name" value="SMC_ScpA"/>
    <property type="match status" value="1"/>
</dbReference>
<keyword evidence="3" id="KW-1185">Reference proteome</keyword>
<evidence type="ECO:0000256" key="1">
    <source>
        <dbReference type="ARBA" id="ARBA00044777"/>
    </source>
</evidence>
<dbReference type="AlphaFoldDB" id="D5EF84"/>
<reference evidence="2 3" key="1">
    <citation type="journal article" date="2010" name="Stand. Genomic Sci.">
        <title>Complete genome sequence of Aminobacterium colombiense type strain (ALA-1).</title>
        <authorList>
            <person name="Chertkov O."/>
            <person name="Sikorski J."/>
            <person name="Brambilla E."/>
            <person name="Lapidus A."/>
            <person name="Copeland A."/>
            <person name="Glavina Del Rio T."/>
            <person name="Nolan M."/>
            <person name="Lucas S."/>
            <person name="Tice H."/>
            <person name="Cheng J.F."/>
            <person name="Han C."/>
            <person name="Detter J.C."/>
            <person name="Bruce D."/>
            <person name="Tapia R."/>
            <person name="Goodwin L."/>
            <person name="Pitluck S."/>
            <person name="Liolios K."/>
            <person name="Ivanova N."/>
            <person name="Mavromatis K."/>
            <person name="Ovchinnikova G."/>
            <person name="Pati A."/>
            <person name="Chen A."/>
            <person name="Palaniappan K."/>
            <person name="Land M."/>
            <person name="Hauser L."/>
            <person name="Chang Y.J."/>
            <person name="Jeffries C.D."/>
            <person name="Spring S."/>
            <person name="Rohde M."/>
            <person name="Goker M."/>
            <person name="Bristow J."/>
            <person name="Eisen J.A."/>
            <person name="Markowitz V."/>
            <person name="Hugenholtz P."/>
            <person name="Kyrpides N.C."/>
            <person name="Klenk H.P."/>
        </authorList>
    </citation>
    <scope>NUCLEOTIDE SEQUENCE [LARGE SCALE GENOMIC DNA]</scope>
    <source>
        <strain evidence="3">DSM 12261 / ALA-1</strain>
    </source>
</reference>
<dbReference type="PANTHER" id="PTHR33969">
    <property type="entry name" value="SEGREGATION AND CONDENSATION PROTEIN A"/>
    <property type="match status" value="1"/>
</dbReference>
<dbReference type="KEGG" id="aco:Amico_1092"/>
<protein>
    <recommendedName>
        <fullName evidence="1">Segregation and condensation protein A</fullName>
    </recommendedName>
</protein>
<dbReference type="EMBL" id="CP001997">
    <property type="protein sequence ID" value="ADE57216.1"/>
    <property type="molecule type" value="Genomic_DNA"/>
</dbReference>
<dbReference type="eggNOG" id="COG1354">
    <property type="taxonomic scope" value="Bacteria"/>
</dbReference>
<dbReference type="Proteomes" id="UP000002366">
    <property type="component" value="Chromosome"/>
</dbReference>
<proteinExistence type="predicted"/>
<dbReference type="InterPro" id="IPR023093">
    <property type="entry name" value="ScpA-like_C"/>
</dbReference>
<dbReference type="PANTHER" id="PTHR33969:SF2">
    <property type="entry name" value="SEGREGATION AND CONDENSATION PROTEIN A"/>
    <property type="match status" value="1"/>
</dbReference>
<evidence type="ECO:0000313" key="3">
    <source>
        <dbReference type="Proteomes" id="UP000002366"/>
    </source>
</evidence>
<dbReference type="STRING" id="572547.Amico_1092"/>
<dbReference type="RefSeq" id="WP_013048479.1">
    <property type="nucleotide sequence ID" value="NC_014011.1"/>
</dbReference>
<dbReference type="Gene3D" id="1.10.10.580">
    <property type="entry name" value="Structural maintenance of chromosome 1. Chain E"/>
    <property type="match status" value="1"/>
</dbReference>
<name>D5EF84_AMICL</name>
<evidence type="ECO:0000313" key="2">
    <source>
        <dbReference type="EMBL" id="ADE57216.1"/>
    </source>
</evidence>
<dbReference type="HOGENOM" id="CLU_038686_3_0_0"/>
<dbReference type="Gene3D" id="6.10.250.2410">
    <property type="match status" value="1"/>
</dbReference>
<dbReference type="OrthoDB" id="9811016at2"/>
<gene>
    <name evidence="2" type="ordered locus">Amico_1092</name>
</gene>
<organism evidence="2 3">
    <name type="scientific">Aminobacterium colombiense (strain DSM 12261 / ALA-1)</name>
    <dbReference type="NCBI Taxonomy" id="572547"/>
    <lineage>
        <taxon>Bacteria</taxon>
        <taxon>Thermotogati</taxon>
        <taxon>Synergistota</taxon>
        <taxon>Synergistia</taxon>
        <taxon>Synergistales</taxon>
        <taxon>Aminobacteriaceae</taxon>
        <taxon>Aminobacterium</taxon>
    </lineage>
</organism>
<accession>D5EF84</accession>